<dbReference type="EMBL" id="NNRK01000025">
    <property type="protein sequence ID" value="OYR15436.1"/>
    <property type="molecule type" value="Genomic_DNA"/>
</dbReference>
<sequence length="97" mass="10939">MLARFFPDVMAGISGLLFFPWILGVPGHPTQLVQWGWTIGIIAIVFYLVIYQIVKSSDRIPALNKPAIRSRLDRMLFMFACWLVPAMTIAISLVLFG</sequence>
<keyword evidence="1" id="KW-1133">Transmembrane helix</keyword>
<feature type="transmembrane region" description="Helical" evidence="1">
    <location>
        <begin position="5"/>
        <end position="23"/>
    </location>
</feature>
<evidence type="ECO:0000256" key="1">
    <source>
        <dbReference type="SAM" id="Phobius"/>
    </source>
</evidence>
<dbReference type="AlphaFoldDB" id="A0A256FL54"/>
<accession>A0A256FL54</accession>
<feature type="transmembrane region" description="Helical" evidence="1">
    <location>
        <begin position="35"/>
        <end position="54"/>
    </location>
</feature>
<feature type="transmembrane region" description="Helical" evidence="1">
    <location>
        <begin position="75"/>
        <end position="96"/>
    </location>
</feature>
<proteinExistence type="predicted"/>
<protein>
    <submittedName>
        <fullName evidence="2">Putative membrane protein</fullName>
    </submittedName>
</protein>
<organism evidence="2 3">
    <name type="scientific">Brucella rhizosphaerae</name>
    <dbReference type="NCBI Taxonomy" id="571254"/>
    <lineage>
        <taxon>Bacteria</taxon>
        <taxon>Pseudomonadati</taxon>
        <taxon>Pseudomonadota</taxon>
        <taxon>Alphaproteobacteria</taxon>
        <taxon>Hyphomicrobiales</taxon>
        <taxon>Brucellaceae</taxon>
        <taxon>Brucella/Ochrobactrum group</taxon>
        <taxon>Brucella</taxon>
    </lineage>
</organism>
<reference evidence="2 3" key="1">
    <citation type="submission" date="2017-07" db="EMBL/GenBank/DDBJ databases">
        <title>Phylogenetic study on the rhizospheric bacterium Ochrobactrum sp. A44.</title>
        <authorList>
            <person name="Krzyzanowska D.M."/>
            <person name="Ossowicki A."/>
            <person name="Rajewska M."/>
            <person name="Maciag T."/>
            <person name="Kaczynski Z."/>
            <person name="Czerwicka M."/>
            <person name="Jafra S."/>
        </authorList>
    </citation>
    <scope>NUCLEOTIDE SEQUENCE [LARGE SCALE GENOMIC DNA]</scope>
    <source>
        <strain evidence="2 3">PR17</strain>
    </source>
</reference>
<name>A0A256FL54_9HYPH</name>
<keyword evidence="1" id="KW-0472">Membrane</keyword>
<gene>
    <name evidence="2" type="ORF">CEV32_4708</name>
</gene>
<evidence type="ECO:0000313" key="2">
    <source>
        <dbReference type="EMBL" id="OYR15436.1"/>
    </source>
</evidence>
<keyword evidence="1" id="KW-0812">Transmembrane</keyword>
<dbReference type="Proteomes" id="UP000216345">
    <property type="component" value="Unassembled WGS sequence"/>
</dbReference>
<keyword evidence="3" id="KW-1185">Reference proteome</keyword>
<evidence type="ECO:0000313" key="3">
    <source>
        <dbReference type="Proteomes" id="UP000216345"/>
    </source>
</evidence>
<comment type="caution">
    <text evidence="2">The sequence shown here is derived from an EMBL/GenBank/DDBJ whole genome shotgun (WGS) entry which is preliminary data.</text>
</comment>